<feature type="region of interest" description="Disordered" evidence="1">
    <location>
        <begin position="98"/>
        <end position="128"/>
    </location>
</feature>
<accession>A0A1W0W9D6</accession>
<feature type="domain" description="Nucleolar protein 10-like second" evidence="2">
    <location>
        <begin position="12"/>
        <end position="46"/>
    </location>
</feature>
<organism evidence="3 4">
    <name type="scientific">Hypsibius exemplaris</name>
    <name type="common">Freshwater tardigrade</name>
    <dbReference type="NCBI Taxonomy" id="2072580"/>
    <lineage>
        <taxon>Eukaryota</taxon>
        <taxon>Metazoa</taxon>
        <taxon>Ecdysozoa</taxon>
        <taxon>Tardigrada</taxon>
        <taxon>Eutardigrada</taxon>
        <taxon>Parachela</taxon>
        <taxon>Hypsibioidea</taxon>
        <taxon>Hypsibiidae</taxon>
        <taxon>Hypsibius</taxon>
    </lineage>
</organism>
<dbReference type="InterPro" id="IPR056550">
    <property type="entry name" value="NOL10_2nd"/>
</dbReference>
<dbReference type="GO" id="GO:0000462">
    <property type="term" value="P:maturation of SSU-rRNA from tricistronic rRNA transcript (SSU-rRNA, 5.8S rRNA, LSU-rRNA)"/>
    <property type="evidence" value="ECO:0007669"/>
    <property type="project" value="TreeGrafter"/>
</dbReference>
<proteinExistence type="predicted"/>
<dbReference type="OrthoDB" id="273340at2759"/>
<dbReference type="GO" id="GO:0032040">
    <property type="term" value="C:small-subunit processome"/>
    <property type="evidence" value="ECO:0007669"/>
    <property type="project" value="TreeGrafter"/>
</dbReference>
<dbReference type="Pfam" id="PF23097">
    <property type="entry name" value="NOL10_2nd"/>
    <property type="match status" value="1"/>
</dbReference>
<name>A0A1W0W9D6_HYPEX</name>
<gene>
    <name evidence="3" type="ORF">BV898_13875</name>
</gene>
<comment type="caution">
    <text evidence="3">The sequence shown here is derived from an EMBL/GenBank/DDBJ whole genome shotgun (WGS) entry which is preliminary data.</text>
</comment>
<keyword evidence="4" id="KW-1185">Reference proteome</keyword>
<evidence type="ECO:0000313" key="3">
    <source>
        <dbReference type="EMBL" id="OQV11819.1"/>
    </source>
</evidence>
<evidence type="ECO:0000256" key="1">
    <source>
        <dbReference type="SAM" id="MobiDB-lite"/>
    </source>
</evidence>
<protein>
    <submittedName>
        <fullName evidence="3">Nucleolar protein 10</fullName>
    </submittedName>
</protein>
<reference evidence="4" key="1">
    <citation type="submission" date="2017-01" db="EMBL/GenBank/DDBJ databases">
        <title>Comparative genomics of anhydrobiosis in the tardigrade Hypsibius dujardini.</title>
        <authorList>
            <person name="Yoshida Y."/>
            <person name="Koutsovoulos G."/>
            <person name="Laetsch D."/>
            <person name="Stevens L."/>
            <person name="Kumar S."/>
            <person name="Horikawa D."/>
            <person name="Ishino K."/>
            <person name="Komine S."/>
            <person name="Tomita M."/>
            <person name="Blaxter M."/>
            <person name="Arakawa K."/>
        </authorList>
    </citation>
    <scope>NUCLEOTIDE SEQUENCE [LARGE SCALE GENOMIC DNA]</scope>
    <source>
        <strain evidence="4">Z151</strain>
    </source>
</reference>
<dbReference type="EMBL" id="MTYJ01000160">
    <property type="protein sequence ID" value="OQV11819.1"/>
    <property type="molecule type" value="Genomic_DNA"/>
</dbReference>
<evidence type="ECO:0000313" key="4">
    <source>
        <dbReference type="Proteomes" id="UP000192578"/>
    </source>
</evidence>
<dbReference type="GO" id="GO:0030686">
    <property type="term" value="C:90S preribosome"/>
    <property type="evidence" value="ECO:0007669"/>
    <property type="project" value="TreeGrafter"/>
</dbReference>
<dbReference type="InterPro" id="IPR040382">
    <property type="entry name" value="NOL10/Enp2"/>
</dbReference>
<evidence type="ECO:0000259" key="2">
    <source>
        <dbReference type="Pfam" id="PF23097"/>
    </source>
</evidence>
<dbReference type="PANTHER" id="PTHR14927:SF0">
    <property type="entry name" value="NUCLEOLAR PROTEIN 10"/>
    <property type="match status" value="1"/>
</dbReference>
<sequence length="128" mass="14524">MTTNFDGRRVGRVGLSDLIGTSLLRAYMHGFFVDVRLYRKAKSIVEPFNHQEYRQETVKQKITEKLVAEQTESRVQTIKLPKVNAALARKFLDPTVLQDEKSKRKAKLVSTKPAGGRPLQGALQQSRL</sequence>
<dbReference type="PANTHER" id="PTHR14927">
    <property type="entry name" value="NUCLEOLAR PROTEIN 10"/>
    <property type="match status" value="1"/>
</dbReference>
<dbReference type="AlphaFoldDB" id="A0A1W0W9D6"/>
<dbReference type="Proteomes" id="UP000192578">
    <property type="component" value="Unassembled WGS sequence"/>
</dbReference>